<keyword evidence="6" id="KW-0732">Signal</keyword>
<keyword evidence="1 3" id="KW-0540">Nuclease</keyword>
<dbReference type="GO" id="GO:0003677">
    <property type="term" value="F:DNA binding"/>
    <property type="evidence" value="ECO:0007669"/>
    <property type="project" value="TreeGrafter"/>
</dbReference>
<dbReference type="GeneTree" id="ENSGT00950000182846"/>
<dbReference type="Proteomes" id="UP000314986">
    <property type="component" value="Unassembled WGS sequence"/>
</dbReference>
<sequence length="263" mass="30466">MSTAVWWWVLGVRCWVTGFRICSFNVQSFGETKAANQEVMSFLVKVSGLDPSQARGPGFDSRMGQDMSSDGQDGGTLFFHQQILLLSDPTVISNLSLSLSLWHRFDRKHQYVYTASERLGHSSYREQYVFIYRSDVVTVEASYQYREGESETLFTRPPLVVRFHSPRTAIKRFVLICQHTAPGLAVKEIDHLFDVFVEVRTDIMLLGDFNAGCRYVPAGAWDGIRLRRHPGFRWLIRDSEDTTVRAHTHCAYDRRWWWWGSRV</sequence>
<evidence type="ECO:0000313" key="8">
    <source>
        <dbReference type="Proteomes" id="UP000314986"/>
    </source>
</evidence>
<dbReference type="PANTHER" id="PTHR11371:SF11">
    <property type="entry name" value="DEOXYRIBONUCLEASE"/>
    <property type="match status" value="1"/>
</dbReference>
<dbReference type="SUPFAM" id="SSF56219">
    <property type="entry name" value="DNase I-like"/>
    <property type="match status" value="1"/>
</dbReference>
<keyword evidence="5" id="KW-1015">Disulfide bond</keyword>
<feature type="chain" id="PRO_5021446310" description="Deoxyribonuclease" evidence="6">
    <location>
        <begin position="19"/>
        <end position="263"/>
    </location>
</feature>
<name>A0A4W3GK84_CALMI</name>
<keyword evidence="2 3" id="KW-0378">Hydrolase</keyword>
<reference evidence="8" key="3">
    <citation type="journal article" date="2014" name="Nature">
        <title>Elephant shark genome provides unique insights into gnathostome evolution.</title>
        <authorList>
            <consortium name="International Elephant Shark Genome Sequencing Consortium"/>
            <person name="Venkatesh B."/>
            <person name="Lee A.P."/>
            <person name="Ravi V."/>
            <person name="Maurya A.K."/>
            <person name="Lian M.M."/>
            <person name="Swann J.B."/>
            <person name="Ohta Y."/>
            <person name="Flajnik M.F."/>
            <person name="Sutoh Y."/>
            <person name="Kasahara M."/>
            <person name="Hoon S."/>
            <person name="Gangu V."/>
            <person name="Roy S.W."/>
            <person name="Irimia M."/>
            <person name="Korzh V."/>
            <person name="Kondrychyn I."/>
            <person name="Lim Z.W."/>
            <person name="Tay B.H."/>
            <person name="Tohari S."/>
            <person name="Kong K.W."/>
            <person name="Ho S."/>
            <person name="Lorente-Galdos B."/>
            <person name="Quilez J."/>
            <person name="Marques-Bonet T."/>
            <person name="Raney B.J."/>
            <person name="Ingham P.W."/>
            <person name="Tay A."/>
            <person name="Hillier L.W."/>
            <person name="Minx P."/>
            <person name="Boehm T."/>
            <person name="Wilson R.K."/>
            <person name="Brenner S."/>
            <person name="Warren W.C."/>
        </authorList>
    </citation>
    <scope>NUCLEOTIDE SEQUENCE [LARGE SCALE GENOMIC DNA]</scope>
</reference>
<evidence type="ECO:0000256" key="6">
    <source>
        <dbReference type="SAM" id="SignalP"/>
    </source>
</evidence>
<feature type="disulfide bond" description="Essential for enzymatic activity" evidence="5">
    <location>
        <begin position="213"/>
        <end position="250"/>
    </location>
</feature>
<organism evidence="7 8">
    <name type="scientific">Callorhinchus milii</name>
    <name type="common">Ghost shark</name>
    <dbReference type="NCBI Taxonomy" id="7868"/>
    <lineage>
        <taxon>Eukaryota</taxon>
        <taxon>Metazoa</taxon>
        <taxon>Chordata</taxon>
        <taxon>Craniata</taxon>
        <taxon>Vertebrata</taxon>
        <taxon>Chondrichthyes</taxon>
        <taxon>Holocephali</taxon>
        <taxon>Chimaeriformes</taxon>
        <taxon>Callorhinchidae</taxon>
        <taxon>Callorhinchus</taxon>
    </lineage>
</organism>
<reference evidence="7" key="5">
    <citation type="submission" date="2025-09" db="UniProtKB">
        <authorList>
            <consortium name="Ensembl"/>
        </authorList>
    </citation>
    <scope>IDENTIFICATION</scope>
</reference>
<feature type="active site" evidence="4">
    <location>
        <position position="179"/>
    </location>
</feature>
<comment type="similarity">
    <text evidence="3">Belongs to the DNase I family.</text>
</comment>
<evidence type="ECO:0000256" key="1">
    <source>
        <dbReference type="ARBA" id="ARBA00022722"/>
    </source>
</evidence>
<dbReference type="PANTHER" id="PTHR11371">
    <property type="entry name" value="DEOXYRIBONUCLEASE"/>
    <property type="match status" value="1"/>
</dbReference>
<keyword evidence="3" id="KW-0255">Endonuclease</keyword>
<keyword evidence="8" id="KW-1185">Reference proteome</keyword>
<feature type="active site" evidence="4">
    <location>
        <position position="126"/>
    </location>
</feature>
<dbReference type="Ensembl" id="ENSCMIT00000003946.1">
    <property type="protein sequence ID" value="ENSCMIP00000003801.1"/>
    <property type="gene ID" value="ENSCMIG00000002273.1"/>
</dbReference>
<dbReference type="PIRSF" id="PIRSF000988">
    <property type="entry name" value="DNase_I_euk"/>
    <property type="match status" value="1"/>
</dbReference>
<dbReference type="Gene3D" id="3.60.10.10">
    <property type="entry name" value="Endonuclease/exonuclease/phosphatase"/>
    <property type="match status" value="1"/>
</dbReference>
<evidence type="ECO:0000256" key="3">
    <source>
        <dbReference type="PIRNR" id="PIRNR000988"/>
    </source>
</evidence>
<evidence type="ECO:0000313" key="7">
    <source>
        <dbReference type="Ensembl" id="ENSCMIP00000003801.1"/>
    </source>
</evidence>
<feature type="signal peptide" evidence="6">
    <location>
        <begin position="1"/>
        <end position="18"/>
    </location>
</feature>
<dbReference type="SMART" id="SM00476">
    <property type="entry name" value="DNaseIc"/>
    <property type="match status" value="1"/>
</dbReference>
<dbReference type="AlphaFoldDB" id="A0A4W3GK84"/>
<protein>
    <recommendedName>
        <fullName evidence="3">Deoxyribonuclease</fullName>
    </recommendedName>
</protein>
<dbReference type="InterPro" id="IPR016202">
    <property type="entry name" value="DNase_I"/>
</dbReference>
<dbReference type="GO" id="GO:0006308">
    <property type="term" value="P:DNA catabolic process"/>
    <property type="evidence" value="ECO:0007669"/>
    <property type="project" value="InterPro"/>
</dbReference>
<evidence type="ECO:0000256" key="2">
    <source>
        <dbReference type="ARBA" id="ARBA00022801"/>
    </source>
</evidence>
<dbReference type="GO" id="GO:0005634">
    <property type="term" value="C:nucleus"/>
    <property type="evidence" value="ECO:0007669"/>
    <property type="project" value="TreeGrafter"/>
</dbReference>
<reference evidence="7" key="4">
    <citation type="submission" date="2025-08" db="UniProtKB">
        <authorList>
            <consortium name="Ensembl"/>
        </authorList>
    </citation>
    <scope>IDENTIFICATION</scope>
</reference>
<dbReference type="PRINTS" id="PR00130">
    <property type="entry name" value="DNASEI"/>
</dbReference>
<evidence type="ECO:0000256" key="5">
    <source>
        <dbReference type="PIRSR" id="PIRSR000988-2"/>
    </source>
</evidence>
<evidence type="ECO:0000256" key="4">
    <source>
        <dbReference type="PIRSR" id="PIRSR000988-1"/>
    </source>
</evidence>
<proteinExistence type="inferred from homology"/>
<accession>A0A4W3GK84</accession>
<dbReference type="GO" id="GO:0004530">
    <property type="term" value="F:deoxyribonuclease I activity"/>
    <property type="evidence" value="ECO:0007669"/>
    <property type="project" value="TreeGrafter"/>
</dbReference>
<reference evidence="8" key="2">
    <citation type="journal article" date="2007" name="PLoS Biol.">
        <title>Survey sequencing and comparative analysis of the elephant shark (Callorhinchus milii) genome.</title>
        <authorList>
            <person name="Venkatesh B."/>
            <person name="Kirkness E.F."/>
            <person name="Loh Y.H."/>
            <person name="Halpern A.L."/>
            <person name="Lee A.P."/>
            <person name="Johnson J."/>
            <person name="Dandona N."/>
            <person name="Viswanathan L.D."/>
            <person name="Tay A."/>
            <person name="Venter J.C."/>
            <person name="Strausberg R.L."/>
            <person name="Brenner S."/>
        </authorList>
    </citation>
    <scope>NUCLEOTIDE SEQUENCE [LARGE SCALE GENOMIC DNA]</scope>
</reference>
<reference evidence="8" key="1">
    <citation type="journal article" date="2006" name="Science">
        <title>Ancient noncoding elements conserved in the human genome.</title>
        <authorList>
            <person name="Venkatesh B."/>
            <person name="Kirkness E.F."/>
            <person name="Loh Y.H."/>
            <person name="Halpern A.L."/>
            <person name="Lee A.P."/>
            <person name="Johnson J."/>
            <person name="Dandona N."/>
            <person name="Viswanathan L.D."/>
            <person name="Tay A."/>
            <person name="Venter J.C."/>
            <person name="Strausberg R.L."/>
            <person name="Brenner S."/>
        </authorList>
    </citation>
    <scope>NUCLEOTIDE SEQUENCE [LARGE SCALE GENOMIC DNA]</scope>
</reference>
<dbReference type="InterPro" id="IPR036691">
    <property type="entry name" value="Endo/exonu/phosph_ase_sf"/>
</dbReference>